<gene>
    <name evidence="10" type="ORF">HA332_00750</name>
</gene>
<proteinExistence type="inferred from homology"/>
<keyword evidence="6" id="KW-0862">Zinc</keyword>
<dbReference type="CDD" id="cd07153">
    <property type="entry name" value="Fur_like"/>
    <property type="match status" value="1"/>
</dbReference>
<evidence type="ECO:0000256" key="5">
    <source>
        <dbReference type="ARBA" id="ARBA00022723"/>
    </source>
</evidence>
<dbReference type="RefSeq" id="WP_010980194.1">
    <property type="nucleotide sequence ID" value="NZ_BAABQO010000001.1"/>
</dbReference>
<evidence type="ECO:0000313" key="11">
    <source>
        <dbReference type="Proteomes" id="UP000646844"/>
    </source>
</evidence>
<evidence type="ECO:0000256" key="3">
    <source>
        <dbReference type="ARBA" id="ARBA00022490"/>
    </source>
</evidence>
<dbReference type="Proteomes" id="UP000646844">
    <property type="component" value="Unassembled WGS sequence"/>
</dbReference>
<dbReference type="PANTHER" id="PTHR33202">
    <property type="entry name" value="ZINC UPTAKE REGULATION PROTEIN"/>
    <property type="match status" value="1"/>
</dbReference>
<comment type="subcellular location">
    <subcellularLocation>
        <location evidence="1">Cytoplasm</location>
    </subcellularLocation>
</comment>
<dbReference type="InterPro" id="IPR036388">
    <property type="entry name" value="WH-like_DNA-bd_sf"/>
</dbReference>
<dbReference type="GO" id="GO:0045892">
    <property type="term" value="P:negative regulation of DNA-templated transcription"/>
    <property type="evidence" value="ECO:0007669"/>
    <property type="project" value="TreeGrafter"/>
</dbReference>
<evidence type="ECO:0000256" key="2">
    <source>
        <dbReference type="ARBA" id="ARBA00007957"/>
    </source>
</evidence>
<keyword evidence="5" id="KW-0479">Metal-binding</keyword>
<dbReference type="OMA" id="WFDTNTS"/>
<evidence type="ECO:0000256" key="1">
    <source>
        <dbReference type="ARBA" id="ARBA00004496"/>
    </source>
</evidence>
<evidence type="ECO:0000256" key="4">
    <source>
        <dbReference type="ARBA" id="ARBA00022491"/>
    </source>
</evidence>
<name>A0A832WDF7_9CREN</name>
<dbReference type="FunFam" id="1.10.10.10:FF:000007">
    <property type="entry name" value="Ferric uptake regulation protein"/>
    <property type="match status" value="1"/>
</dbReference>
<keyword evidence="8" id="KW-0238">DNA-binding</keyword>
<comment type="caution">
    <text evidence="10">The sequence shown here is derived from an EMBL/GenBank/DDBJ whole genome shotgun (WGS) entry which is preliminary data.</text>
</comment>
<evidence type="ECO:0000256" key="9">
    <source>
        <dbReference type="ARBA" id="ARBA00023163"/>
    </source>
</evidence>
<evidence type="ECO:0000256" key="6">
    <source>
        <dbReference type="ARBA" id="ARBA00022833"/>
    </source>
</evidence>
<accession>A0A832WDF7</accession>
<evidence type="ECO:0000313" key="10">
    <source>
        <dbReference type="EMBL" id="HII72948.1"/>
    </source>
</evidence>
<dbReference type="Pfam" id="PF01475">
    <property type="entry name" value="FUR"/>
    <property type="match status" value="1"/>
</dbReference>
<dbReference type="PANTHER" id="PTHR33202:SF7">
    <property type="entry name" value="FERRIC UPTAKE REGULATION PROTEIN"/>
    <property type="match status" value="1"/>
</dbReference>
<dbReference type="GO" id="GO:0005737">
    <property type="term" value="C:cytoplasm"/>
    <property type="evidence" value="ECO:0007669"/>
    <property type="project" value="UniProtKB-SubCell"/>
</dbReference>
<dbReference type="GO" id="GO:0003700">
    <property type="term" value="F:DNA-binding transcription factor activity"/>
    <property type="evidence" value="ECO:0007669"/>
    <property type="project" value="InterPro"/>
</dbReference>
<comment type="similarity">
    <text evidence="2">Belongs to the Fur family.</text>
</comment>
<evidence type="ECO:0000256" key="8">
    <source>
        <dbReference type="ARBA" id="ARBA00023125"/>
    </source>
</evidence>
<protein>
    <submittedName>
        <fullName evidence="10">Transcriptional repressor</fullName>
    </submittedName>
</protein>
<keyword evidence="7" id="KW-0805">Transcription regulation</keyword>
<dbReference type="GO" id="GO:1900376">
    <property type="term" value="P:regulation of secondary metabolite biosynthetic process"/>
    <property type="evidence" value="ECO:0007669"/>
    <property type="project" value="TreeGrafter"/>
</dbReference>
<dbReference type="SUPFAM" id="SSF46785">
    <property type="entry name" value="Winged helix' DNA-binding domain"/>
    <property type="match status" value="1"/>
</dbReference>
<dbReference type="AlphaFoldDB" id="A0A832WDF7"/>
<reference evidence="10" key="1">
    <citation type="journal article" date="2020" name="bioRxiv">
        <title>A rank-normalized archaeal taxonomy based on genome phylogeny resolves widespread incomplete and uneven classifications.</title>
        <authorList>
            <person name="Rinke C."/>
            <person name="Chuvochina M."/>
            <person name="Mussig A.J."/>
            <person name="Chaumeil P.-A."/>
            <person name="Waite D.W."/>
            <person name="Whitman W.B."/>
            <person name="Parks D.H."/>
            <person name="Hugenholtz P."/>
        </authorList>
    </citation>
    <scope>NUCLEOTIDE SEQUENCE</scope>
    <source>
        <strain evidence="10">UBA8838</strain>
    </source>
</reference>
<keyword evidence="3" id="KW-0963">Cytoplasm</keyword>
<dbReference type="InterPro" id="IPR002481">
    <property type="entry name" value="FUR"/>
</dbReference>
<dbReference type="GO" id="GO:0000976">
    <property type="term" value="F:transcription cis-regulatory region binding"/>
    <property type="evidence" value="ECO:0007669"/>
    <property type="project" value="TreeGrafter"/>
</dbReference>
<sequence>MEVELANILRSHGLKVTPQRLSILRILYKGGHFSGEQIYNELKKSEPSISLSTVYNTLNSLTEAGILNAFEINGITWYEIKRDLHINVYCQDTNQIIDITNIDLKFLYEELEKMGIYTKTLNIVAIAECSKLLRENQIGTS</sequence>
<dbReference type="GO" id="GO:0008270">
    <property type="term" value="F:zinc ion binding"/>
    <property type="evidence" value="ECO:0007669"/>
    <property type="project" value="TreeGrafter"/>
</dbReference>
<organism evidence="10 11">
    <name type="scientific">Sulfurisphaera tokodaii</name>
    <dbReference type="NCBI Taxonomy" id="111955"/>
    <lineage>
        <taxon>Archaea</taxon>
        <taxon>Thermoproteota</taxon>
        <taxon>Thermoprotei</taxon>
        <taxon>Sulfolobales</taxon>
        <taxon>Sulfolobaceae</taxon>
        <taxon>Sulfurisphaera</taxon>
    </lineage>
</organism>
<dbReference type="InterPro" id="IPR036390">
    <property type="entry name" value="WH_DNA-bd_sf"/>
</dbReference>
<dbReference type="EMBL" id="DUJO01000003">
    <property type="protein sequence ID" value="HII72948.1"/>
    <property type="molecule type" value="Genomic_DNA"/>
</dbReference>
<keyword evidence="4" id="KW-0678">Repressor</keyword>
<keyword evidence="9" id="KW-0804">Transcription</keyword>
<evidence type="ECO:0000256" key="7">
    <source>
        <dbReference type="ARBA" id="ARBA00023015"/>
    </source>
</evidence>
<dbReference type="Gene3D" id="1.10.10.10">
    <property type="entry name" value="Winged helix-like DNA-binding domain superfamily/Winged helix DNA-binding domain"/>
    <property type="match status" value="1"/>
</dbReference>
<dbReference type="GeneID" id="1460187"/>